<keyword evidence="7 12" id="KW-1133">Transmembrane helix</keyword>
<keyword evidence="11 12" id="KW-1208">Phospholipid metabolism</keyword>
<evidence type="ECO:0000256" key="1">
    <source>
        <dbReference type="ARBA" id="ARBA00004651"/>
    </source>
</evidence>
<dbReference type="FunFam" id="3.30.870.10:FF:000014">
    <property type="entry name" value="Cardiolipin synthase"/>
    <property type="match status" value="1"/>
</dbReference>
<dbReference type="InterPro" id="IPR027379">
    <property type="entry name" value="CLS_N"/>
</dbReference>
<dbReference type="EMBL" id="JADPYN010000001">
    <property type="protein sequence ID" value="MBF9302649.1"/>
    <property type="molecule type" value="Genomic_DNA"/>
</dbReference>
<dbReference type="RefSeq" id="WP_002456547.1">
    <property type="nucleotide sequence ID" value="NZ_AP019721.1"/>
</dbReference>
<feature type="active site" evidence="12">
    <location>
        <position position="237"/>
    </location>
</feature>
<evidence type="ECO:0000256" key="4">
    <source>
        <dbReference type="ARBA" id="ARBA00022679"/>
    </source>
</evidence>
<comment type="subcellular location">
    <subcellularLocation>
        <location evidence="1 12">Cell membrane</location>
        <topology evidence="1 12">Multi-pass membrane protein</topology>
    </subcellularLocation>
</comment>
<dbReference type="InterPro" id="IPR025202">
    <property type="entry name" value="PLD-like_dom"/>
</dbReference>
<feature type="active site" evidence="12">
    <location>
        <position position="230"/>
    </location>
</feature>
<dbReference type="GO" id="GO:0005886">
    <property type="term" value="C:plasma membrane"/>
    <property type="evidence" value="ECO:0007669"/>
    <property type="project" value="UniProtKB-SubCell"/>
</dbReference>
<comment type="similarity">
    <text evidence="12">Belongs to the phospholipase D family. Cardiolipin synthase subfamily.</text>
</comment>
<dbReference type="SMART" id="SM00155">
    <property type="entry name" value="PLDc"/>
    <property type="match status" value="2"/>
</dbReference>
<feature type="active site" evidence="12">
    <location>
        <position position="232"/>
    </location>
</feature>
<dbReference type="GeneID" id="50018872"/>
<feature type="transmembrane region" description="Helical" evidence="12">
    <location>
        <begin position="6"/>
        <end position="31"/>
    </location>
</feature>
<keyword evidence="4 12" id="KW-0808">Transferase</keyword>
<feature type="transmembrane region" description="Helical" evidence="12">
    <location>
        <begin position="43"/>
        <end position="62"/>
    </location>
</feature>
<evidence type="ECO:0000256" key="13">
    <source>
        <dbReference type="NCBIfam" id="TIGR04265"/>
    </source>
</evidence>
<evidence type="ECO:0000256" key="12">
    <source>
        <dbReference type="HAMAP-Rule" id="MF_01916"/>
    </source>
</evidence>
<dbReference type="EMBL" id="JACGQI010000036">
    <property type="protein sequence ID" value="MBF2231294.1"/>
    <property type="molecule type" value="Genomic_DNA"/>
</dbReference>
<dbReference type="Gene3D" id="3.30.870.10">
    <property type="entry name" value="Endonuclease Chain A"/>
    <property type="match status" value="2"/>
</dbReference>
<dbReference type="Proteomes" id="UP000648077">
    <property type="component" value="Unassembled WGS sequence"/>
</dbReference>
<feature type="domain" description="PLD phosphodiesterase" evidence="14">
    <location>
        <begin position="403"/>
        <end position="430"/>
    </location>
</feature>
<feature type="active site" evidence="12">
    <location>
        <position position="408"/>
    </location>
</feature>
<dbReference type="CDD" id="cd09110">
    <property type="entry name" value="PLDc_CLS_1"/>
    <property type="match status" value="1"/>
</dbReference>
<accession>A0A2T4LLU2</accession>
<feature type="active site" evidence="12">
    <location>
        <position position="415"/>
    </location>
</feature>
<keyword evidence="8 12" id="KW-0443">Lipid metabolism</keyword>
<keyword evidence="9 12" id="KW-0472">Membrane</keyword>
<evidence type="ECO:0000313" key="15">
    <source>
        <dbReference type="EMBL" id="MBF2231294.1"/>
    </source>
</evidence>
<dbReference type="SUPFAM" id="SSF56024">
    <property type="entry name" value="Phospholipase D/nuclease"/>
    <property type="match status" value="2"/>
</dbReference>
<organism evidence="16 17">
    <name type="scientific">Staphylococcus epidermidis</name>
    <dbReference type="NCBI Taxonomy" id="1282"/>
    <lineage>
        <taxon>Bacteria</taxon>
        <taxon>Bacillati</taxon>
        <taxon>Bacillota</taxon>
        <taxon>Bacilli</taxon>
        <taxon>Bacillales</taxon>
        <taxon>Staphylococcaceae</taxon>
        <taxon>Staphylococcus</taxon>
    </lineage>
</organism>
<evidence type="ECO:0000256" key="7">
    <source>
        <dbReference type="ARBA" id="ARBA00022989"/>
    </source>
</evidence>
<feature type="domain" description="PLD phosphodiesterase" evidence="14">
    <location>
        <begin position="225"/>
        <end position="252"/>
    </location>
</feature>
<dbReference type="PANTHER" id="PTHR21248:SF22">
    <property type="entry name" value="PHOSPHOLIPASE D"/>
    <property type="match status" value="1"/>
</dbReference>
<dbReference type="OrthoDB" id="9762009at2"/>
<evidence type="ECO:0000256" key="6">
    <source>
        <dbReference type="ARBA" id="ARBA00022737"/>
    </source>
</evidence>
<comment type="caution">
    <text evidence="16">The sequence shown here is derived from an EMBL/GenBank/DDBJ whole genome shotgun (WGS) entry which is preliminary data.</text>
</comment>
<dbReference type="CDD" id="cd09112">
    <property type="entry name" value="PLDc_CLS_2"/>
    <property type="match status" value="1"/>
</dbReference>
<comment type="catalytic activity">
    <reaction evidence="12">
        <text>2 a 1,2-diacyl-sn-glycero-3-phospho-(1'-sn-glycerol) = a cardiolipin + glycerol</text>
        <dbReference type="Rhea" id="RHEA:31451"/>
        <dbReference type="ChEBI" id="CHEBI:17754"/>
        <dbReference type="ChEBI" id="CHEBI:62237"/>
        <dbReference type="ChEBI" id="CHEBI:64716"/>
    </reaction>
</comment>
<evidence type="ECO:0000256" key="2">
    <source>
        <dbReference type="ARBA" id="ARBA00022475"/>
    </source>
</evidence>
<feature type="active site" evidence="12">
    <location>
        <position position="410"/>
    </location>
</feature>
<name>A0A2T4LLU2_STAEP</name>
<dbReference type="Proteomes" id="UP000622362">
    <property type="component" value="Unassembled WGS sequence"/>
</dbReference>
<dbReference type="InterPro" id="IPR030874">
    <property type="entry name" value="Cardiolipin_synth_Firmi"/>
</dbReference>
<evidence type="ECO:0000259" key="14">
    <source>
        <dbReference type="PROSITE" id="PS50035"/>
    </source>
</evidence>
<evidence type="ECO:0000256" key="8">
    <source>
        <dbReference type="ARBA" id="ARBA00023098"/>
    </source>
</evidence>
<keyword evidence="3 12" id="KW-0444">Lipid biosynthesis</keyword>
<evidence type="ECO:0000256" key="5">
    <source>
        <dbReference type="ARBA" id="ARBA00022692"/>
    </source>
</evidence>
<dbReference type="NCBIfam" id="TIGR04265">
    <property type="entry name" value="bac_cardiolipin"/>
    <property type="match status" value="1"/>
</dbReference>
<evidence type="ECO:0000256" key="11">
    <source>
        <dbReference type="ARBA" id="ARBA00023264"/>
    </source>
</evidence>
<dbReference type="Pfam" id="PF13091">
    <property type="entry name" value="PLDc_2"/>
    <property type="match status" value="2"/>
</dbReference>
<gene>
    <name evidence="16" type="primary">cls</name>
    <name evidence="15" type="ORF">H3963_12895</name>
    <name evidence="16" type="ORF">I3V53_00915</name>
</gene>
<keyword evidence="2 12" id="KW-1003">Cell membrane</keyword>
<reference evidence="16" key="2">
    <citation type="submission" date="2020-11" db="EMBL/GenBank/DDBJ databases">
        <title>Molecular epidemiology and genomic profiles of multidrug-resistant bacteria collected from clinical sources in South Africa.</title>
        <authorList>
            <person name="Asante J."/>
            <person name="Amoako D.G."/>
        </authorList>
    </citation>
    <scope>NUCLEOTIDE SEQUENCE</scope>
    <source>
        <strain evidence="16">C68</strain>
    </source>
</reference>
<evidence type="ECO:0000256" key="3">
    <source>
        <dbReference type="ARBA" id="ARBA00022516"/>
    </source>
</evidence>
<evidence type="ECO:0000313" key="17">
    <source>
        <dbReference type="Proteomes" id="UP000622362"/>
    </source>
</evidence>
<dbReference type="Pfam" id="PF13396">
    <property type="entry name" value="PLDc_N"/>
    <property type="match status" value="1"/>
</dbReference>
<dbReference type="HAMAP" id="MF_01916">
    <property type="entry name" value="Cardiolipin_synth_Cls"/>
    <property type="match status" value="1"/>
</dbReference>
<proteinExistence type="inferred from homology"/>
<dbReference type="EC" id="2.7.8.-" evidence="12 13"/>
<dbReference type="InterPro" id="IPR022924">
    <property type="entry name" value="Cardiolipin_synthase"/>
</dbReference>
<protein>
    <recommendedName>
        <fullName evidence="12 13">Cardiolipin synthase</fullName>
        <shortName evidence="12">CL synthase</shortName>
        <ecNumber evidence="12 13">2.7.8.-</ecNumber>
    </recommendedName>
</protein>
<dbReference type="GO" id="GO:0032049">
    <property type="term" value="P:cardiolipin biosynthetic process"/>
    <property type="evidence" value="ECO:0007669"/>
    <property type="project" value="UniProtKB-UniRule"/>
</dbReference>
<dbReference type="InterPro" id="IPR001736">
    <property type="entry name" value="PLipase_D/transphosphatidylase"/>
</dbReference>
<dbReference type="AlphaFoldDB" id="A0A2T4LLU2"/>
<dbReference type="PROSITE" id="PS50035">
    <property type="entry name" value="PLD"/>
    <property type="match status" value="2"/>
</dbReference>
<dbReference type="GO" id="GO:0008808">
    <property type="term" value="F:cardiolipin synthase activity"/>
    <property type="evidence" value="ECO:0007669"/>
    <property type="project" value="UniProtKB-UniRule"/>
</dbReference>
<keyword evidence="6" id="KW-0677">Repeat</keyword>
<evidence type="ECO:0000256" key="10">
    <source>
        <dbReference type="ARBA" id="ARBA00023209"/>
    </source>
</evidence>
<sequence>MNFGFLGTILTILLVVGFITNVVLAFVIIFLERDRRTASSTWAWLFVLFVLPVIGFILYLFLGRTVSKKKMEKNNGDELHAFEDLVQDQIDSFDKHNYGYINDQVIKHRDLIRMLLMKQDAFLTENNKIDLFTDGHKLYEKVLEDIYNAQDYIHLEYYTFELDGLGKRILDALETKLKEGLEVKLLYDDVGSKKVRLSKFKHFRALGGEVEAFFPSKVPLINFRMNNRNHRKIIIIDGQIGYVGGFNVGDDYLGLGKLGYWRDTHTRVQGECIDALQLRFILDWNSQSHRPQFKFDQKYFPKKNGDKGNAAIQIASSGPAFDLHQIEYGYTKMIMSAKKSIYLQSPYFIPDQSYINALKMAANSGVEVNLMIPCKPDHPFVYWATFSNAADLLDSGVNIYTYQNGFIHSKILMIDDEISSIGSANMDFRSFELNFEVNAFIYDEDIAKQLRQAFEKDIEQSKLLTKEVYDKRPLSIKFKEGLAKLISPIL</sequence>
<evidence type="ECO:0000313" key="16">
    <source>
        <dbReference type="EMBL" id="MBF9302649.1"/>
    </source>
</evidence>
<keyword evidence="10 12" id="KW-0594">Phospholipid biosynthesis</keyword>
<keyword evidence="5 12" id="KW-0812">Transmembrane</keyword>
<dbReference type="PANTHER" id="PTHR21248">
    <property type="entry name" value="CARDIOLIPIN SYNTHASE"/>
    <property type="match status" value="1"/>
</dbReference>
<reference evidence="15" key="1">
    <citation type="submission" date="2020-08" db="EMBL/GenBank/DDBJ databases">
        <title>Changes in the skin microbiome associated with squamous cell carcinoma in transplant recipients.</title>
        <authorList>
            <person name="Zaugg J."/>
            <person name="Krueger A."/>
            <person name="Lachner N."/>
        </authorList>
    </citation>
    <scope>NUCLEOTIDE SEQUENCE</scope>
    <source>
        <strain evidence="15">R5988</strain>
    </source>
</reference>
<comment type="function">
    <text evidence="12">Catalyzes the reversible phosphatidyl group transfer from one phosphatidylglycerol molecule to another to form cardiolipin (CL) (diphosphatidylglycerol) and glycerol.</text>
</comment>
<evidence type="ECO:0000256" key="9">
    <source>
        <dbReference type="ARBA" id="ARBA00023136"/>
    </source>
</evidence>